<dbReference type="Proteomes" id="UP001634393">
    <property type="component" value="Unassembled WGS sequence"/>
</dbReference>
<keyword evidence="2" id="KW-1185">Reference proteome</keyword>
<organism evidence="1 2">
    <name type="scientific">Penstemon smallii</name>
    <dbReference type="NCBI Taxonomy" id="265156"/>
    <lineage>
        <taxon>Eukaryota</taxon>
        <taxon>Viridiplantae</taxon>
        <taxon>Streptophyta</taxon>
        <taxon>Embryophyta</taxon>
        <taxon>Tracheophyta</taxon>
        <taxon>Spermatophyta</taxon>
        <taxon>Magnoliopsida</taxon>
        <taxon>eudicotyledons</taxon>
        <taxon>Gunneridae</taxon>
        <taxon>Pentapetalae</taxon>
        <taxon>asterids</taxon>
        <taxon>lamiids</taxon>
        <taxon>Lamiales</taxon>
        <taxon>Plantaginaceae</taxon>
        <taxon>Cheloneae</taxon>
        <taxon>Penstemon</taxon>
    </lineage>
</organism>
<protein>
    <submittedName>
        <fullName evidence="1">Uncharacterized protein</fullName>
    </submittedName>
</protein>
<dbReference type="PROSITE" id="PS51257">
    <property type="entry name" value="PROKAR_LIPOPROTEIN"/>
    <property type="match status" value="1"/>
</dbReference>
<evidence type="ECO:0000313" key="2">
    <source>
        <dbReference type="Proteomes" id="UP001634393"/>
    </source>
</evidence>
<reference evidence="1 2" key="1">
    <citation type="submission" date="2024-12" db="EMBL/GenBank/DDBJ databases">
        <title>The unique morphological basis and parallel evolutionary history of personate flowers in Penstemon.</title>
        <authorList>
            <person name="Depatie T.H."/>
            <person name="Wessinger C.A."/>
        </authorList>
    </citation>
    <scope>NUCLEOTIDE SEQUENCE [LARGE SCALE GENOMIC DNA]</scope>
    <source>
        <strain evidence="1">WTNN_2</strain>
        <tissue evidence="1">Leaf</tissue>
    </source>
</reference>
<dbReference type="EMBL" id="JBJXBP010000005">
    <property type="protein sequence ID" value="KAL3828635.1"/>
    <property type="molecule type" value="Genomic_DNA"/>
</dbReference>
<proteinExistence type="predicted"/>
<name>A0ABD3SVI2_9LAMI</name>
<accession>A0ABD3SVI2</accession>
<evidence type="ECO:0000313" key="1">
    <source>
        <dbReference type="EMBL" id="KAL3828635.1"/>
    </source>
</evidence>
<comment type="caution">
    <text evidence="1">The sequence shown here is derived from an EMBL/GenBank/DDBJ whole genome shotgun (WGS) entry which is preliminary data.</text>
</comment>
<sequence>MSHERSFNIFSIASSSCVRPLVCKVKESTVGMIEVYLHFNKFVPSDDTEGYSRTCLTASGFLYRLKRFTYWSDFSKTLEKETKS</sequence>
<dbReference type="AlphaFoldDB" id="A0ABD3SVI2"/>
<gene>
    <name evidence="1" type="ORF">ACJIZ3_017437</name>
</gene>